<feature type="compositionally biased region" description="Basic and acidic residues" evidence="14">
    <location>
        <begin position="276"/>
        <end position="298"/>
    </location>
</feature>
<feature type="compositionally biased region" description="Basic and acidic residues" evidence="14">
    <location>
        <begin position="25"/>
        <end position="34"/>
    </location>
</feature>
<evidence type="ECO:0000256" key="12">
    <source>
        <dbReference type="PROSITE-ProRule" id="PRU00812"/>
    </source>
</evidence>
<keyword evidence="7 13" id="KW-0904">Protein phosphatase</keyword>
<evidence type="ECO:0000256" key="4">
    <source>
        <dbReference type="ARBA" id="ARBA00022771"/>
    </source>
</evidence>
<feature type="compositionally biased region" description="Low complexity" evidence="14">
    <location>
        <begin position="180"/>
        <end position="192"/>
    </location>
</feature>
<dbReference type="GO" id="GO:0043175">
    <property type="term" value="F:RNA polymerase core enzyme binding"/>
    <property type="evidence" value="ECO:0007669"/>
    <property type="project" value="UniProtKB-UniRule"/>
</dbReference>
<evidence type="ECO:0000256" key="11">
    <source>
        <dbReference type="ARBA" id="ARBA00048336"/>
    </source>
</evidence>
<reference evidence="17" key="2">
    <citation type="submission" date="2025-08" db="UniProtKB">
        <authorList>
            <consortium name="RefSeq"/>
        </authorList>
    </citation>
    <scope>IDENTIFICATION</scope>
    <source>
        <strain evidence="17">S238N-H82</strain>
        <tissue evidence="17">Testes</tissue>
    </source>
</reference>
<keyword evidence="5 13" id="KW-0378">Hydrolase</keyword>
<dbReference type="InterPro" id="IPR007308">
    <property type="entry name" value="Rtr1/RPAP2_dom"/>
</dbReference>
<evidence type="ECO:0000256" key="8">
    <source>
        <dbReference type="ARBA" id="ARBA00023242"/>
    </source>
</evidence>
<feature type="compositionally biased region" description="Basic and acidic residues" evidence="14">
    <location>
        <begin position="258"/>
        <end position="270"/>
    </location>
</feature>
<feature type="region of interest" description="Disordered" evidence="14">
    <location>
        <begin position="1"/>
        <end position="47"/>
    </location>
</feature>
<dbReference type="GO" id="GO:0008270">
    <property type="term" value="F:zinc ion binding"/>
    <property type="evidence" value="ECO:0007669"/>
    <property type="project" value="UniProtKB-KW"/>
</dbReference>
<feature type="region of interest" description="Disordered" evidence="14">
    <location>
        <begin position="558"/>
        <end position="596"/>
    </location>
</feature>
<name>A0A9J7MZB9_BRAFL</name>
<feature type="compositionally biased region" description="Basic and acidic residues" evidence="14">
    <location>
        <begin position="217"/>
        <end position="235"/>
    </location>
</feature>
<protein>
    <recommendedName>
        <fullName evidence="13">RNA polymerase II subunit B1 CTD phosphatase RPAP2 homolog</fullName>
        <ecNumber evidence="13">3.1.3.16</ecNumber>
    </recommendedName>
</protein>
<dbReference type="RefSeq" id="XP_035684334.1">
    <property type="nucleotide sequence ID" value="XM_035828441.1"/>
</dbReference>
<dbReference type="GO" id="GO:0008420">
    <property type="term" value="F:RNA polymerase II CTD heptapeptide repeat phosphatase activity"/>
    <property type="evidence" value="ECO:0000318"/>
    <property type="project" value="GO_Central"/>
</dbReference>
<keyword evidence="16" id="KW-1185">Reference proteome</keyword>
<dbReference type="GO" id="GO:0005737">
    <property type="term" value="C:cytoplasm"/>
    <property type="evidence" value="ECO:0000318"/>
    <property type="project" value="GO_Central"/>
</dbReference>
<reference evidence="16" key="1">
    <citation type="journal article" date="2020" name="Nat. Ecol. Evol.">
        <title>Deeply conserved synteny resolves early events in vertebrate evolution.</title>
        <authorList>
            <person name="Simakov O."/>
            <person name="Marletaz F."/>
            <person name="Yue J.X."/>
            <person name="O'Connell B."/>
            <person name="Jenkins J."/>
            <person name="Brandt A."/>
            <person name="Calef R."/>
            <person name="Tung C.H."/>
            <person name="Huang T.K."/>
            <person name="Schmutz J."/>
            <person name="Satoh N."/>
            <person name="Yu J.K."/>
            <person name="Putnam N.H."/>
            <person name="Green R.E."/>
            <person name="Rokhsar D.S."/>
        </authorList>
    </citation>
    <scope>NUCLEOTIDE SEQUENCE [LARGE SCALE GENOMIC DNA]</scope>
    <source>
        <strain evidence="16">S238N-H82</strain>
    </source>
</reference>
<evidence type="ECO:0000256" key="6">
    <source>
        <dbReference type="ARBA" id="ARBA00022833"/>
    </source>
</evidence>
<dbReference type="InterPro" id="IPR039693">
    <property type="entry name" value="Rtr1/RPAP2"/>
</dbReference>
<dbReference type="PANTHER" id="PTHR14732">
    <property type="entry name" value="RNA POLYMERASE II SUBUNIT B1 CTD PHOSPHATASE RPAP2-RELATED"/>
    <property type="match status" value="1"/>
</dbReference>
<dbReference type="PROSITE" id="PS51479">
    <property type="entry name" value="ZF_RTR1"/>
    <property type="match status" value="1"/>
</dbReference>
<evidence type="ECO:0000256" key="13">
    <source>
        <dbReference type="RuleBase" id="RU367080"/>
    </source>
</evidence>
<dbReference type="EC" id="3.1.3.16" evidence="13"/>
<keyword evidence="8 13" id="KW-0539">Nucleus</keyword>
<evidence type="ECO:0000256" key="14">
    <source>
        <dbReference type="SAM" id="MobiDB-lite"/>
    </source>
</evidence>
<proteinExistence type="inferred from homology"/>
<evidence type="ECO:0000256" key="10">
    <source>
        <dbReference type="ARBA" id="ARBA00047761"/>
    </source>
</evidence>
<comment type="function">
    <text evidence="13">Putative RNA polymerase II subunit B1 C-terminal domain (CTD) phosphatase involved in RNA polymerase II transcription regulation.</text>
</comment>
<evidence type="ECO:0000256" key="7">
    <source>
        <dbReference type="ARBA" id="ARBA00022912"/>
    </source>
</evidence>
<dbReference type="KEGG" id="bfo:118421243"/>
<accession>A0A9J7MZB9</accession>
<comment type="catalytic activity">
    <reaction evidence="11 13">
        <text>O-phospho-L-threonyl-[protein] + H2O = L-threonyl-[protein] + phosphate</text>
        <dbReference type="Rhea" id="RHEA:47004"/>
        <dbReference type="Rhea" id="RHEA-COMP:11060"/>
        <dbReference type="Rhea" id="RHEA-COMP:11605"/>
        <dbReference type="ChEBI" id="CHEBI:15377"/>
        <dbReference type="ChEBI" id="CHEBI:30013"/>
        <dbReference type="ChEBI" id="CHEBI:43474"/>
        <dbReference type="ChEBI" id="CHEBI:61977"/>
        <dbReference type="EC" id="3.1.3.16"/>
    </reaction>
</comment>
<dbReference type="GeneID" id="118421243"/>
<dbReference type="InterPro" id="IPR038534">
    <property type="entry name" value="Rtr1/RPAP2_sf"/>
</dbReference>
<comment type="similarity">
    <text evidence="2 12 13">Belongs to the RPAP2 family.</text>
</comment>
<feature type="compositionally biased region" description="Low complexity" evidence="14">
    <location>
        <begin position="453"/>
        <end position="481"/>
    </location>
</feature>
<evidence type="ECO:0000256" key="3">
    <source>
        <dbReference type="ARBA" id="ARBA00022723"/>
    </source>
</evidence>
<dbReference type="Pfam" id="PF04181">
    <property type="entry name" value="RPAP2_Rtr1"/>
    <property type="match status" value="1"/>
</dbReference>
<feature type="compositionally biased region" description="Basic and acidic residues" evidence="14">
    <location>
        <begin position="422"/>
        <end position="449"/>
    </location>
</feature>
<feature type="region of interest" description="Disordered" evidence="14">
    <location>
        <begin position="180"/>
        <end position="329"/>
    </location>
</feature>
<keyword evidence="4 13" id="KW-0863">Zinc-finger</keyword>
<dbReference type="OMA" id="WCTDETL"/>
<comment type="catalytic activity">
    <reaction evidence="10 13">
        <text>O-phospho-L-seryl-[protein] + H2O = L-seryl-[protein] + phosphate</text>
        <dbReference type="Rhea" id="RHEA:20629"/>
        <dbReference type="Rhea" id="RHEA-COMP:9863"/>
        <dbReference type="Rhea" id="RHEA-COMP:11604"/>
        <dbReference type="ChEBI" id="CHEBI:15377"/>
        <dbReference type="ChEBI" id="CHEBI:29999"/>
        <dbReference type="ChEBI" id="CHEBI:43474"/>
        <dbReference type="ChEBI" id="CHEBI:83421"/>
        <dbReference type="EC" id="3.1.3.16"/>
    </reaction>
</comment>
<evidence type="ECO:0000259" key="15">
    <source>
        <dbReference type="PROSITE" id="PS51479"/>
    </source>
</evidence>
<feature type="compositionally biased region" description="Basic residues" evidence="14">
    <location>
        <begin position="495"/>
        <end position="511"/>
    </location>
</feature>
<comment type="function">
    <text evidence="9">Protein phosphatase that displays CTD phosphatase activity and regulates transcription of snRNA genes. Recognizes and binds phosphorylated 'Ser-7' of the C-terminal heptapeptide repeat domain (CTD) of the largest RNA polymerase II subunit POLR2A, and mediates dephosphorylation of 'Ser-5' of the CTD, thereby promoting transcription of snRNA genes. Downstream of EIF2AK3/PERK, dephosphorylates ERN1, a sensor for the endoplasmic reticulum unfolded protein response (UPR), to abort failed ER-stress adaptation and trigger apoptosis.</text>
</comment>
<keyword evidence="3 13" id="KW-0479">Metal-binding</keyword>
<gene>
    <name evidence="17" type="primary">LOC118421243</name>
</gene>
<dbReference type="Gene3D" id="1.25.40.820">
    <property type="match status" value="1"/>
</dbReference>
<evidence type="ECO:0000313" key="16">
    <source>
        <dbReference type="Proteomes" id="UP000001554"/>
    </source>
</evidence>
<sequence length="767" mass="86535">MAEEETFANFLQATGGENAKQKKKTGGESEEDRKSAHKSKLQKEQSKAELEAAIRKRVDCEEKAFRVVERLLDNPVDTDFFVNCAQYIEPSHYADVLVERSIVGQCGYPVCSNKLPKTKPKQQYHIDTRHNKVYDITERKNFCSNWCYKASQFYKNQLFTSPVWARDKEKPVPVRLLQMEGSSEVTSESCSSQGDHQGSTGKEDSTEENLQTTQVHLKQECTEDSTTLEHTKETDDSGESSGQGAEVKFSKLSLSDSVVKHDNGVGKEDREDASETYDKTMADRDSSKEDILDVEKKVSQPKTVTVNEGQEEENQTMTEGRQEDTSGGVEKIPSGEGEDVVLQTAPAAVVQTRHDTAAPMTQVSVAQTVFKSLMEWRTEMTFKFLYGGHVEVNLVLPEVLRFTTQEELRAAAGTTQEQDASLQHHDNQHHGNQHHDNQHHGNQHHDNQHHGNQHQGNQHHGNQQHGNQQHGNQQHGNQQHGNQHHGNKHHDNQHHGNQHHGNHIHGNKHHGNNTSQQMADENVVKAEHSKKVRFQEDQKDFTQPLSICIPEDPCQNDEEVQLGSLQGKDPKESQDGHVYQGGPDLDPCDTGPATRPLPDLATLRRDAALFQMRVQEFYRGGTQLPVSQEEGLEVTEKRIEDDDEHPVILPPVDSQAQRALQQKILLDRLNRVFPSVLAPLRLSVRDFSTELNLLVKTFRLTSDNIVFRPAELKLLAVVLIHILATKVQVIMQSLYCPETAQFLTSLLRPWRLDLQDLDALVSVMRLG</sequence>
<evidence type="ECO:0000256" key="9">
    <source>
        <dbReference type="ARBA" id="ARBA00045547"/>
    </source>
</evidence>
<dbReference type="Proteomes" id="UP000001554">
    <property type="component" value="Chromosome 8"/>
</dbReference>
<keyword evidence="6 13" id="KW-0862">Zinc</keyword>
<evidence type="ECO:0000313" key="17">
    <source>
        <dbReference type="RefSeq" id="XP_035684334.1"/>
    </source>
</evidence>
<comment type="subcellular location">
    <subcellularLocation>
        <location evidence="1 13">Nucleus</location>
    </subcellularLocation>
</comment>
<feature type="region of interest" description="Disordered" evidence="14">
    <location>
        <begin position="410"/>
        <end position="515"/>
    </location>
</feature>
<dbReference type="AlphaFoldDB" id="A0A9J7MZB9"/>
<evidence type="ECO:0000256" key="2">
    <source>
        <dbReference type="ARBA" id="ARBA00005676"/>
    </source>
</evidence>
<dbReference type="OrthoDB" id="2590500at2759"/>
<evidence type="ECO:0000256" key="5">
    <source>
        <dbReference type="ARBA" id="ARBA00022801"/>
    </source>
</evidence>
<evidence type="ECO:0000256" key="1">
    <source>
        <dbReference type="ARBA" id="ARBA00004123"/>
    </source>
</evidence>
<organism evidence="16 17">
    <name type="scientific">Branchiostoma floridae</name>
    <name type="common">Florida lancelet</name>
    <name type="synonym">Amphioxus</name>
    <dbReference type="NCBI Taxonomy" id="7739"/>
    <lineage>
        <taxon>Eukaryota</taxon>
        <taxon>Metazoa</taxon>
        <taxon>Chordata</taxon>
        <taxon>Cephalochordata</taxon>
        <taxon>Leptocardii</taxon>
        <taxon>Amphioxiformes</taxon>
        <taxon>Branchiostomatidae</taxon>
        <taxon>Branchiostoma</taxon>
    </lineage>
</organism>
<dbReference type="PANTHER" id="PTHR14732:SF0">
    <property type="entry name" value="RNA POLYMERASE II SUBUNIT B1 CTD PHOSPHATASE RPAP2-RELATED"/>
    <property type="match status" value="1"/>
</dbReference>
<dbReference type="GO" id="GO:0005634">
    <property type="term" value="C:nucleus"/>
    <property type="evidence" value="ECO:0000318"/>
    <property type="project" value="GO_Central"/>
</dbReference>
<feature type="domain" description="RTR1-type" evidence="15">
    <location>
        <begin position="83"/>
        <end position="167"/>
    </location>
</feature>